<evidence type="ECO:0000256" key="2">
    <source>
        <dbReference type="ARBA" id="ARBA00022485"/>
    </source>
</evidence>
<organism evidence="7 8">
    <name type="scientific">Ottowia testudinis</name>
    <dbReference type="NCBI Taxonomy" id="2816950"/>
    <lineage>
        <taxon>Bacteria</taxon>
        <taxon>Pseudomonadati</taxon>
        <taxon>Pseudomonadota</taxon>
        <taxon>Betaproteobacteria</taxon>
        <taxon>Burkholderiales</taxon>
        <taxon>Comamonadaceae</taxon>
        <taxon>Ottowia</taxon>
    </lineage>
</organism>
<evidence type="ECO:0000256" key="3">
    <source>
        <dbReference type="ARBA" id="ARBA00022737"/>
    </source>
</evidence>
<feature type="domain" description="4Fe-4S ferredoxin-type" evidence="6">
    <location>
        <begin position="176"/>
        <end position="207"/>
    </location>
</feature>
<evidence type="ECO:0000256" key="1">
    <source>
        <dbReference type="ARBA" id="ARBA00022448"/>
    </source>
</evidence>
<keyword evidence="8" id="KW-1185">Reference proteome</keyword>
<evidence type="ECO:0000256" key="5">
    <source>
        <dbReference type="SAM" id="MobiDB-lite"/>
    </source>
</evidence>
<reference evidence="7" key="1">
    <citation type="submission" date="2021-03" db="EMBL/GenBank/DDBJ databases">
        <title>Ottowia sp. 27C isolated from the cloaca of a Giant Asian pond turtle (Heosemys grandis).</title>
        <authorList>
            <person name="Spergser J."/>
            <person name="Busse H.-J."/>
        </authorList>
    </citation>
    <scope>NUCLEOTIDE SEQUENCE</scope>
    <source>
        <strain evidence="7">27C</strain>
    </source>
</reference>
<dbReference type="CDD" id="cd16373">
    <property type="entry name" value="DMSOR_beta_like"/>
    <property type="match status" value="1"/>
</dbReference>
<feature type="domain" description="4Fe-4S ferredoxin-type" evidence="6">
    <location>
        <begin position="129"/>
        <end position="165"/>
    </location>
</feature>
<evidence type="ECO:0000313" key="7">
    <source>
        <dbReference type="EMBL" id="QTD45988.1"/>
    </source>
</evidence>
<keyword evidence="2" id="KW-0408">Iron</keyword>
<dbReference type="InterPro" id="IPR017896">
    <property type="entry name" value="4Fe4S_Fe-S-bd"/>
</dbReference>
<feature type="region of interest" description="Disordered" evidence="5">
    <location>
        <begin position="233"/>
        <end position="289"/>
    </location>
</feature>
<keyword evidence="4" id="KW-0249">Electron transport</keyword>
<evidence type="ECO:0000259" key="6">
    <source>
        <dbReference type="PROSITE" id="PS51379"/>
    </source>
</evidence>
<evidence type="ECO:0000256" key="4">
    <source>
        <dbReference type="ARBA" id="ARBA00022982"/>
    </source>
</evidence>
<dbReference type="NCBIfam" id="NF007012">
    <property type="entry name" value="PRK09476.1"/>
    <property type="match status" value="1"/>
</dbReference>
<dbReference type="AlphaFoldDB" id="A0A975CM26"/>
<keyword evidence="3" id="KW-0677">Repeat</keyword>
<dbReference type="PROSITE" id="PS51318">
    <property type="entry name" value="TAT"/>
    <property type="match status" value="1"/>
</dbReference>
<dbReference type="InterPro" id="IPR006311">
    <property type="entry name" value="TAT_signal"/>
</dbReference>
<feature type="domain" description="4Fe-4S ferredoxin-type" evidence="6">
    <location>
        <begin position="87"/>
        <end position="120"/>
    </location>
</feature>
<proteinExistence type="predicted"/>
<dbReference type="RefSeq" id="WP_208009856.1">
    <property type="nucleotide sequence ID" value="NZ_CP071796.1"/>
</dbReference>
<dbReference type="SUPFAM" id="SSF54862">
    <property type="entry name" value="4Fe-4S ferredoxins"/>
    <property type="match status" value="1"/>
</dbReference>
<accession>A0A975CM26</accession>
<dbReference type="NCBIfam" id="TIGR00397">
    <property type="entry name" value="mauM_napG"/>
    <property type="match status" value="1"/>
</dbReference>
<gene>
    <name evidence="7" type="primary">napG</name>
    <name evidence="7" type="ORF">J1M35_03495</name>
</gene>
<protein>
    <submittedName>
        <fullName evidence="7">Ferredoxin-type protein NapG</fullName>
    </submittedName>
</protein>
<dbReference type="PROSITE" id="PS51379">
    <property type="entry name" value="4FE4S_FER_2"/>
    <property type="match status" value="4"/>
</dbReference>
<dbReference type="GO" id="GO:0051539">
    <property type="term" value="F:4 iron, 4 sulfur cluster binding"/>
    <property type="evidence" value="ECO:0007669"/>
    <property type="project" value="UniProtKB-KW"/>
</dbReference>
<dbReference type="KEGG" id="otd:J1M35_03495"/>
<keyword evidence="2" id="KW-0411">Iron-sulfur</keyword>
<dbReference type="EMBL" id="CP071796">
    <property type="protein sequence ID" value="QTD45988.1"/>
    <property type="molecule type" value="Genomic_DNA"/>
</dbReference>
<keyword evidence="1" id="KW-0813">Transport</keyword>
<sequence length="289" mass="30717">MANLNRRTLLQGTATATTAALVAGGAAVLSKPALARPAQALRPPGALPEREFLAACVRCGLCVRDCPPQNLKLSTWGSGLAVDVAIGTPYFEARAIPCEMCEHIPCVKACPTGALDHALTDINKARMGTAVLIDQENCLNFLGLRCDVCYRVCPVIDKAITLEKMNNPRSDRHAMLLPTVHAEHCTGCGKCEKSCVLEEAAIKVVSTKIARGELGHHYRKNVVQRSDVGHVGETRAGDKVEATPGLPRFGQPTQRLPEVPHEGDLNPLRSGAAPYQPAPIMGSKPGAAP</sequence>
<keyword evidence="2" id="KW-0479">Metal-binding</keyword>
<keyword evidence="2" id="KW-0004">4Fe-4S</keyword>
<feature type="domain" description="4Fe-4S ferredoxin-type" evidence="6">
    <location>
        <begin position="46"/>
        <end position="76"/>
    </location>
</feature>
<evidence type="ECO:0000313" key="8">
    <source>
        <dbReference type="Proteomes" id="UP000663903"/>
    </source>
</evidence>
<name>A0A975CM26_9BURK</name>
<dbReference type="Pfam" id="PF12838">
    <property type="entry name" value="Fer4_7"/>
    <property type="match status" value="1"/>
</dbReference>
<dbReference type="InterPro" id="IPR004494">
    <property type="entry name" value="MauM_NapG"/>
</dbReference>
<dbReference type="Proteomes" id="UP000663903">
    <property type="component" value="Chromosome"/>
</dbReference>
<dbReference type="Gene3D" id="3.30.70.20">
    <property type="match status" value="2"/>
</dbReference>